<feature type="site" description="Important for acyl-CoA specificity" evidence="8">
    <location>
        <position position="111"/>
    </location>
</feature>
<keyword evidence="5 8" id="KW-0486">Methionine biosynthesis</keyword>
<evidence type="ECO:0000256" key="6">
    <source>
        <dbReference type="ARBA" id="ARBA00023315"/>
    </source>
</evidence>
<dbReference type="AlphaFoldDB" id="A0A1M5ZL82"/>
<comment type="similarity">
    <text evidence="8">Belongs to the MetA family.</text>
</comment>
<evidence type="ECO:0000313" key="10">
    <source>
        <dbReference type="EMBL" id="SHI25105.1"/>
    </source>
</evidence>
<evidence type="ECO:0000256" key="2">
    <source>
        <dbReference type="ARBA" id="ARBA00022490"/>
    </source>
</evidence>
<dbReference type="UniPathway" id="UPA00051">
    <property type="reaction ID" value="UER00074"/>
</dbReference>
<dbReference type="SUPFAM" id="SSF52317">
    <property type="entry name" value="Class I glutamine amidotransferase-like"/>
    <property type="match status" value="1"/>
</dbReference>
<dbReference type="EC" id="2.3.1.31" evidence="8"/>
<comment type="subcellular location">
    <subcellularLocation>
        <location evidence="1 8">Cytoplasm</location>
    </subcellularLocation>
</comment>
<feature type="site" description="Important for substrate specificity" evidence="8">
    <location>
        <position position="192"/>
    </location>
</feature>
<organism evidence="10 11">
    <name type="scientific">Clostridium intestinale DSM 6191</name>
    <dbReference type="NCBI Taxonomy" id="1121320"/>
    <lineage>
        <taxon>Bacteria</taxon>
        <taxon>Bacillati</taxon>
        <taxon>Bacillota</taxon>
        <taxon>Clostridia</taxon>
        <taxon>Eubacteriales</taxon>
        <taxon>Clostridiaceae</taxon>
        <taxon>Clostridium</taxon>
    </lineage>
</organism>
<dbReference type="RefSeq" id="WP_073020858.1">
    <property type="nucleotide sequence ID" value="NZ_FQXU01000009.1"/>
</dbReference>
<feature type="active site" description="Acyl-thioester intermediate" evidence="8 9">
    <location>
        <position position="142"/>
    </location>
</feature>
<evidence type="ECO:0000256" key="9">
    <source>
        <dbReference type="PIRSR" id="PIRSR000450-1"/>
    </source>
</evidence>
<comment type="function">
    <text evidence="8">Transfers an acetyl group from acetyl-CoA to L-homoserine, forming acetyl-L-homoserine.</text>
</comment>
<dbReference type="GO" id="GO:0004414">
    <property type="term" value="F:homoserine O-acetyltransferase activity"/>
    <property type="evidence" value="ECO:0007669"/>
    <property type="project" value="UniProtKB-EC"/>
</dbReference>
<keyword evidence="3 8" id="KW-0028">Amino-acid biosynthesis</keyword>
<evidence type="ECO:0000256" key="1">
    <source>
        <dbReference type="ARBA" id="ARBA00004496"/>
    </source>
</evidence>
<keyword evidence="2 8" id="KW-0963">Cytoplasm</keyword>
<dbReference type="GO" id="GO:0008899">
    <property type="term" value="F:homoserine O-succinyltransferase activity"/>
    <property type="evidence" value="ECO:0007669"/>
    <property type="project" value="UniProtKB-UniRule"/>
</dbReference>
<dbReference type="Pfam" id="PF04204">
    <property type="entry name" value="HTS"/>
    <property type="match status" value="1"/>
</dbReference>
<dbReference type="InterPro" id="IPR005697">
    <property type="entry name" value="HST_MetA"/>
</dbReference>
<proteinExistence type="inferred from homology"/>
<feature type="binding site" evidence="8">
    <location>
        <position position="163"/>
    </location>
    <ligand>
        <name>substrate</name>
    </ligand>
</feature>
<evidence type="ECO:0000256" key="8">
    <source>
        <dbReference type="HAMAP-Rule" id="MF_00295"/>
    </source>
</evidence>
<feature type="active site" description="Proton acceptor" evidence="8">
    <location>
        <position position="235"/>
    </location>
</feature>
<dbReference type="HAMAP" id="MF_00295">
    <property type="entry name" value="MetA_acyltransf"/>
    <property type="match status" value="1"/>
</dbReference>
<dbReference type="GO" id="GO:0005737">
    <property type="term" value="C:cytoplasm"/>
    <property type="evidence" value="ECO:0007669"/>
    <property type="project" value="UniProtKB-SubCell"/>
</dbReference>
<evidence type="ECO:0000256" key="4">
    <source>
        <dbReference type="ARBA" id="ARBA00022679"/>
    </source>
</evidence>
<comment type="pathway">
    <text evidence="8">Amino-acid biosynthesis; L-methionine biosynthesis via de novo pathway; O-acetyl-L-homoserine from L-homoserine: step 1/1.</text>
</comment>
<evidence type="ECO:0000256" key="7">
    <source>
        <dbReference type="ARBA" id="ARBA00049043"/>
    </source>
</evidence>
<comment type="caution">
    <text evidence="8">Lacks conserved residue(s) required for the propagation of feature annotation.</text>
</comment>
<dbReference type="PANTHER" id="PTHR20919">
    <property type="entry name" value="HOMOSERINE O-SUCCINYLTRANSFERASE"/>
    <property type="match status" value="1"/>
</dbReference>
<feature type="binding site" evidence="8">
    <location>
        <position position="249"/>
    </location>
    <ligand>
        <name>substrate</name>
    </ligand>
</feature>
<dbReference type="Gene3D" id="3.40.50.880">
    <property type="match status" value="1"/>
</dbReference>
<dbReference type="InterPro" id="IPR029062">
    <property type="entry name" value="Class_I_gatase-like"/>
</dbReference>
<evidence type="ECO:0000256" key="3">
    <source>
        <dbReference type="ARBA" id="ARBA00022605"/>
    </source>
</evidence>
<keyword evidence="6 8" id="KW-0012">Acyltransferase</keyword>
<dbReference type="FunFam" id="3.40.50.880:FF:000004">
    <property type="entry name" value="Homoserine O-succinyltransferase"/>
    <property type="match status" value="1"/>
</dbReference>
<name>A0A1M5ZL82_9CLOT</name>
<feature type="binding site" evidence="8">
    <location>
        <position position="192"/>
    </location>
    <ligand>
        <name>substrate</name>
    </ligand>
</feature>
<dbReference type="CDD" id="cd03131">
    <property type="entry name" value="GATase1_HTS"/>
    <property type="match status" value="1"/>
</dbReference>
<dbReference type="PANTHER" id="PTHR20919:SF0">
    <property type="entry name" value="HOMOSERINE O-SUCCINYLTRANSFERASE"/>
    <property type="match status" value="1"/>
</dbReference>
<feature type="active site" evidence="8">
    <location>
        <position position="237"/>
    </location>
</feature>
<accession>A0A1M5ZL82</accession>
<dbReference type="InterPro" id="IPR033752">
    <property type="entry name" value="MetA_family"/>
</dbReference>
<dbReference type="Proteomes" id="UP000184241">
    <property type="component" value="Unassembled WGS sequence"/>
</dbReference>
<dbReference type="GO" id="GO:0019281">
    <property type="term" value="P:L-methionine biosynthetic process from homoserine via O-succinyl-L-homoserine and cystathionine"/>
    <property type="evidence" value="ECO:0007669"/>
    <property type="project" value="InterPro"/>
</dbReference>
<dbReference type="NCBIfam" id="TIGR01001">
    <property type="entry name" value="metA"/>
    <property type="match status" value="1"/>
</dbReference>
<evidence type="ECO:0000256" key="5">
    <source>
        <dbReference type="ARBA" id="ARBA00023167"/>
    </source>
</evidence>
<keyword evidence="4 8" id="KW-0808">Transferase</keyword>
<reference evidence="10 11" key="1">
    <citation type="submission" date="2016-11" db="EMBL/GenBank/DDBJ databases">
        <authorList>
            <person name="Jaros S."/>
            <person name="Januszkiewicz K."/>
            <person name="Wedrychowicz H."/>
        </authorList>
    </citation>
    <scope>NUCLEOTIDE SEQUENCE [LARGE SCALE GENOMIC DNA]</scope>
    <source>
        <strain evidence="10 11">DSM 6191</strain>
    </source>
</reference>
<evidence type="ECO:0000313" key="11">
    <source>
        <dbReference type="Proteomes" id="UP000184241"/>
    </source>
</evidence>
<protein>
    <recommendedName>
        <fullName evidence="8">Homoserine O-acetyltransferase</fullName>
        <shortName evidence="8">HAT</shortName>
        <ecNumber evidence="8">2.3.1.31</ecNumber>
    </recommendedName>
    <alternativeName>
        <fullName evidence="8">Homoserine transacetylase</fullName>
        <shortName evidence="8">HTA</shortName>
    </alternativeName>
</protein>
<gene>
    <name evidence="8" type="primary">metAA</name>
    <name evidence="10" type="ORF">SAMN02745941_03114</name>
</gene>
<dbReference type="EMBL" id="FQXU01000009">
    <property type="protein sequence ID" value="SHI25105.1"/>
    <property type="molecule type" value="Genomic_DNA"/>
</dbReference>
<dbReference type="PIRSF" id="PIRSF000450">
    <property type="entry name" value="H_ser_succinyltr"/>
    <property type="match status" value="1"/>
</dbReference>
<sequence>MPLKIPSDLPAFNILKEENIFVMSDSRAESQDIRPLKIAILNLMPTKISTETQLLRHLANSPLQVDITLLQTRTHTSSHTASQHLDKFYNYFEDVKDQKFDGLIITGAPVEHLVFEEVNYWNELEEILDWSSHNVFSTLHICWGAQAGLYYHYGVPKYKLSNKVFGVYPHVVYKNNHELLRGLDDIFYAPHSRHTEVLREDIAKIPELEILSESEESGVFIVSEKSGRKIFITGHLEYERSTLRDEYLRDVNKGLDIDIPDNYFPNNDPSKLPYVTWRASANIIFSNWLNYCVYQKTPFNLEDLK</sequence>
<comment type="catalytic activity">
    <reaction evidence="7 8">
        <text>L-homoserine + acetyl-CoA = O-acetyl-L-homoserine + CoA</text>
        <dbReference type="Rhea" id="RHEA:13701"/>
        <dbReference type="ChEBI" id="CHEBI:57287"/>
        <dbReference type="ChEBI" id="CHEBI:57288"/>
        <dbReference type="ChEBI" id="CHEBI:57476"/>
        <dbReference type="ChEBI" id="CHEBI:57716"/>
        <dbReference type="EC" id="2.3.1.31"/>
    </reaction>
</comment>